<reference evidence="2 3" key="1">
    <citation type="submission" date="2014-03" db="EMBL/GenBank/DDBJ databases">
        <authorList>
            <person name="Sibley D."/>
            <person name="Venepally P."/>
            <person name="Karamycheva S."/>
            <person name="Hadjithomas M."/>
            <person name="Khan A."/>
            <person name="Brunk B."/>
            <person name="Roos D."/>
            <person name="Caler E."/>
            <person name="Lorenzi H."/>
        </authorList>
    </citation>
    <scope>NUCLEOTIDE SEQUENCE [LARGE SCALE GENOMIC DNA]</scope>
    <source>
        <strain evidence="3">p89</strain>
    </source>
</reference>
<gene>
    <name evidence="2" type="ORF">TGP89_266980</name>
</gene>
<dbReference type="AlphaFoldDB" id="A0A086J7J1"/>
<organism evidence="2 3">
    <name type="scientific">Toxoplasma gondii p89</name>
    <dbReference type="NCBI Taxonomy" id="943119"/>
    <lineage>
        <taxon>Eukaryota</taxon>
        <taxon>Sar</taxon>
        <taxon>Alveolata</taxon>
        <taxon>Apicomplexa</taxon>
        <taxon>Conoidasida</taxon>
        <taxon>Coccidia</taxon>
        <taxon>Eucoccidiorida</taxon>
        <taxon>Eimeriorina</taxon>
        <taxon>Sarcocystidae</taxon>
        <taxon>Toxoplasma</taxon>
    </lineage>
</organism>
<evidence type="ECO:0000313" key="3">
    <source>
        <dbReference type="Proteomes" id="UP000028828"/>
    </source>
</evidence>
<dbReference type="EMBL" id="AEYI02002482">
    <property type="protein sequence ID" value="KFG28109.1"/>
    <property type="molecule type" value="Genomic_DNA"/>
</dbReference>
<evidence type="ECO:0000256" key="1">
    <source>
        <dbReference type="SAM" id="MobiDB-lite"/>
    </source>
</evidence>
<feature type="compositionally biased region" description="Basic and acidic residues" evidence="1">
    <location>
        <begin position="10"/>
        <end position="20"/>
    </location>
</feature>
<sequence length="273" mass="30850">MYIMRVQSEMSKETQREKQSTEPSASFQSVPNLHFTGISKCLTVQTLISGQLKGSQLGPVRRPGSRVRLERVRKPEGRMSVAWSTGERRRAARGRTSGDRDATTKRPSRKQVKPFRSPVASKSVLSPSVLQLYHGFPMLPKTHFILPTTGNVRMLEDKHYLDRNFGFWIHRASQTRMPTASGSGQGNSSHQPHDRLQFQGLFFVEVPCDLFTERVAVRGSGELARVNEAMSQTTLAEQATRTSPTRSLPRTVQETVRQQCKCLRTHERHHLGT</sequence>
<feature type="compositionally biased region" description="Low complexity" evidence="1">
    <location>
        <begin position="240"/>
        <end position="251"/>
    </location>
</feature>
<comment type="caution">
    <text evidence="2">The sequence shown here is derived from an EMBL/GenBank/DDBJ whole genome shotgun (WGS) entry which is preliminary data.</text>
</comment>
<feature type="region of interest" description="Disordered" evidence="1">
    <location>
        <begin position="1"/>
        <end position="28"/>
    </location>
</feature>
<feature type="region of interest" description="Disordered" evidence="1">
    <location>
        <begin position="230"/>
        <end position="254"/>
    </location>
</feature>
<name>A0A086J7J1_TOXGO</name>
<dbReference type="VEuPathDB" id="ToxoDB:TGP89_266980"/>
<feature type="compositionally biased region" description="Polar residues" evidence="1">
    <location>
        <begin position="230"/>
        <end position="239"/>
    </location>
</feature>
<feature type="region of interest" description="Disordered" evidence="1">
    <location>
        <begin position="72"/>
        <end position="119"/>
    </location>
</feature>
<dbReference type="Proteomes" id="UP000028828">
    <property type="component" value="Unassembled WGS sequence"/>
</dbReference>
<protein>
    <submittedName>
        <fullName evidence="2">Uncharacterized protein</fullName>
    </submittedName>
</protein>
<proteinExistence type="predicted"/>
<accession>A0A086J7J1</accession>
<evidence type="ECO:0000313" key="2">
    <source>
        <dbReference type="EMBL" id="KFG28109.1"/>
    </source>
</evidence>